<organism evidence="2 3">
    <name type="scientific">Calycina marina</name>
    <dbReference type="NCBI Taxonomy" id="1763456"/>
    <lineage>
        <taxon>Eukaryota</taxon>
        <taxon>Fungi</taxon>
        <taxon>Dikarya</taxon>
        <taxon>Ascomycota</taxon>
        <taxon>Pezizomycotina</taxon>
        <taxon>Leotiomycetes</taxon>
        <taxon>Helotiales</taxon>
        <taxon>Pezizellaceae</taxon>
        <taxon>Calycina</taxon>
    </lineage>
</organism>
<dbReference type="Proteomes" id="UP000887226">
    <property type="component" value="Unassembled WGS sequence"/>
</dbReference>
<feature type="compositionally biased region" description="Polar residues" evidence="1">
    <location>
        <begin position="201"/>
        <end position="220"/>
    </location>
</feature>
<feature type="region of interest" description="Disordered" evidence="1">
    <location>
        <begin position="198"/>
        <end position="232"/>
    </location>
</feature>
<reference evidence="2" key="1">
    <citation type="journal article" date="2021" name="IMA Fungus">
        <title>Genomic characterization of three marine fungi, including Emericellopsis atlantica sp. nov. with signatures of a generalist lifestyle and marine biomass degradation.</title>
        <authorList>
            <person name="Hagestad O.C."/>
            <person name="Hou L."/>
            <person name="Andersen J.H."/>
            <person name="Hansen E.H."/>
            <person name="Altermark B."/>
            <person name="Li C."/>
            <person name="Kuhnert E."/>
            <person name="Cox R.J."/>
            <person name="Crous P.W."/>
            <person name="Spatafora J.W."/>
            <person name="Lail K."/>
            <person name="Amirebrahimi M."/>
            <person name="Lipzen A."/>
            <person name="Pangilinan J."/>
            <person name="Andreopoulos W."/>
            <person name="Hayes R.D."/>
            <person name="Ng V."/>
            <person name="Grigoriev I.V."/>
            <person name="Jackson S.A."/>
            <person name="Sutton T.D.S."/>
            <person name="Dobson A.D.W."/>
            <person name="Rama T."/>
        </authorList>
    </citation>
    <scope>NUCLEOTIDE SEQUENCE</scope>
    <source>
        <strain evidence="2">TRa3180A</strain>
    </source>
</reference>
<gene>
    <name evidence="2" type="ORF">BJ878DRAFT_324195</name>
</gene>
<dbReference type="EMBL" id="MU254623">
    <property type="protein sequence ID" value="KAG9240038.1"/>
    <property type="molecule type" value="Genomic_DNA"/>
</dbReference>
<evidence type="ECO:0000313" key="2">
    <source>
        <dbReference type="EMBL" id="KAG9240038.1"/>
    </source>
</evidence>
<comment type="caution">
    <text evidence="2">The sequence shown here is derived from an EMBL/GenBank/DDBJ whole genome shotgun (WGS) entry which is preliminary data.</text>
</comment>
<evidence type="ECO:0000256" key="1">
    <source>
        <dbReference type="SAM" id="MobiDB-lite"/>
    </source>
</evidence>
<accession>A0A9P7YU48</accession>
<protein>
    <submittedName>
        <fullName evidence="2">Uncharacterized protein</fullName>
    </submittedName>
</protein>
<evidence type="ECO:0000313" key="3">
    <source>
        <dbReference type="Proteomes" id="UP000887226"/>
    </source>
</evidence>
<keyword evidence="3" id="KW-1185">Reference proteome</keyword>
<proteinExistence type="predicted"/>
<name>A0A9P7YU48_9HELO</name>
<dbReference type="AlphaFoldDB" id="A0A9P7YU48"/>
<sequence>MAKRKLDETSGQDCCMEHQGPEGFIKVSVAAVDVDPTTTQSSDLQDQTAESTKPEFNTNIIDKVMENVVYNGNSFLDTYREPFVNKNNEQEFTSACSLDPDEYQNTDEVENDFFDNYHAMDLEKEEDIEIFSTYSDSGDNDDNDLDKARIQVWTCEGEEYQGCSESASDSSSDGVDFDDIDLQKIYDLEQRYVIDEDKAGSSATQSSSNHSGHDTLQSGVSGNGIPGLTRHLGVNTSMNEPIAIGRHMLSGSNVAIPPQEIHVRWADILADGPLRINGRVVTRAYAEETQTEILVLGQYHVRELTSLRPLGLPIRMTRGGLSTMETMMVT</sequence>